<feature type="region of interest" description="Disordered" evidence="1">
    <location>
        <begin position="171"/>
        <end position="200"/>
    </location>
</feature>
<accession>A0ABR1V974</accession>
<dbReference type="EMBL" id="JAQQWM010000004">
    <property type="protein sequence ID" value="KAK8067753.1"/>
    <property type="molecule type" value="Genomic_DNA"/>
</dbReference>
<name>A0ABR1V974_9PEZI</name>
<evidence type="ECO:0000313" key="2">
    <source>
        <dbReference type="EMBL" id="KAK8067753.1"/>
    </source>
</evidence>
<comment type="caution">
    <text evidence="2">The sequence shown here is derived from an EMBL/GenBank/DDBJ whole genome shotgun (WGS) entry which is preliminary data.</text>
</comment>
<reference evidence="2 3" key="1">
    <citation type="submission" date="2023-01" db="EMBL/GenBank/DDBJ databases">
        <title>Analysis of 21 Apiospora genomes using comparative genomics revels a genus with tremendous synthesis potential of carbohydrate active enzymes and secondary metabolites.</title>
        <authorList>
            <person name="Sorensen T."/>
        </authorList>
    </citation>
    <scope>NUCLEOTIDE SEQUENCE [LARGE SCALE GENOMIC DNA]</scope>
    <source>
        <strain evidence="2 3">CBS 83171</strain>
    </source>
</reference>
<evidence type="ECO:0000256" key="1">
    <source>
        <dbReference type="SAM" id="MobiDB-lite"/>
    </source>
</evidence>
<keyword evidence="3" id="KW-1185">Reference proteome</keyword>
<organism evidence="2 3">
    <name type="scientific">Apiospora saccharicola</name>
    <dbReference type="NCBI Taxonomy" id="335842"/>
    <lineage>
        <taxon>Eukaryota</taxon>
        <taxon>Fungi</taxon>
        <taxon>Dikarya</taxon>
        <taxon>Ascomycota</taxon>
        <taxon>Pezizomycotina</taxon>
        <taxon>Sordariomycetes</taxon>
        <taxon>Xylariomycetidae</taxon>
        <taxon>Amphisphaeriales</taxon>
        <taxon>Apiosporaceae</taxon>
        <taxon>Apiospora</taxon>
    </lineage>
</organism>
<protein>
    <submittedName>
        <fullName evidence="2">Uncharacterized protein</fullName>
    </submittedName>
</protein>
<proteinExistence type="predicted"/>
<sequence>MAYTLKVMRGWFTRKETASQQVVEESSAPEPRLYPDTFIYVCDHELETNYDNCYLRDLYRSLVVHDLVPPPEKQVYLNHYCPKCLGETYEKAWSPEGPQSLKNRWSWMLTHPVDQYTGDRDTNRASALFMFHDLWTALNIIDLKGLYFDPRADAALEVFFRVSRLVPEDRAPLGGRRPRTSGAAAAHGGPPRTVRLARRQ</sequence>
<gene>
    <name evidence="2" type="ORF">PG996_006865</name>
</gene>
<evidence type="ECO:0000313" key="3">
    <source>
        <dbReference type="Proteomes" id="UP001446871"/>
    </source>
</evidence>
<dbReference type="Proteomes" id="UP001446871">
    <property type="component" value="Unassembled WGS sequence"/>
</dbReference>